<dbReference type="Proteomes" id="UP000076154">
    <property type="component" value="Unassembled WGS sequence"/>
</dbReference>
<keyword evidence="2" id="KW-1185">Reference proteome</keyword>
<dbReference type="InParanoid" id="A0A369JJ83"/>
<dbReference type="OrthoDB" id="2967172at2759"/>
<dbReference type="AlphaFoldDB" id="A0A369JJ83"/>
<name>A0A369JJ83_HYPMA</name>
<sequence length="303" mass="35585">MPADPYWECIRLHTELLWSRHSFLRAQSTTFKPGDFAYHSASIVDIFSELLIQKGLPLLDIERWKHKLAGRYCVILERLGADKYLVCYLTTFGRSKDFFKIQSPVSRFFGLPIGQNIFWPGVKPFRTLPPWRASSGSFILGIPVVRKGLEPTNLYTNFTLLPSELTRLKGLIRERMEKFDQHYEQIRYRNIRWLAGEVFRLDRRTFTGTGSGFKPRAYPAKLSALAFSEQQKRHRRLLALLPVSYNDISWLKSHERLDLENRSIYLNSLAPKRTKRRRFTNLPRPFFATSLRADLKTITRMLR</sequence>
<comment type="caution">
    <text evidence="1">The sequence shown here is derived from an EMBL/GenBank/DDBJ whole genome shotgun (WGS) entry which is preliminary data.</text>
</comment>
<protein>
    <submittedName>
        <fullName evidence="1">Uncharacterized protein</fullName>
    </submittedName>
</protein>
<accession>A0A369JJ83</accession>
<organism evidence="1 2">
    <name type="scientific">Hypsizygus marmoreus</name>
    <name type="common">White beech mushroom</name>
    <name type="synonym">Agaricus marmoreus</name>
    <dbReference type="NCBI Taxonomy" id="39966"/>
    <lineage>
        <taxon>Eukaryota</taxon>
        <taxon>Fungi</taxon>
        <taxon>Dikarya</taxon>
        <taxon>Basidiomycota</taxon>
        <taxon>Agaricomycotina</taxon>
        <taxon>Agaricomycetes</taxon>
        <taxon>Agaricomycetidae</taxon>
        <taxon>Agaricales</taxon>
        <taxon>Tricholomatineae</taxon>
        <taxon>Lyophyllaceae</taxon>
        <taxon>Hypsizygus</taxon>
    </lineage>
</organism>
<evidence type="ECO:0000313" key="2">
    <source>
        <dbReference type="Proteomes" id="UP000076154"/>
    </source>
</evidence>
<dbReference type="EMBL" id="LUEZ02000055">
    <property type="protein sequence ID" value="RDB21260.1"/>
    <property type="molecule type" value="Genomic_DNA"/>
</dbReference>
<evidence type="ECO:0000313" key="1">
    <source>
        <dbReference type="EMBL" id="RDB21260.1"/>
    </source>
</evidence>
<reference evidence="1" key="1">
    <citation type="submission" date="2018-04" db="EMBL/GenBank/DDBJ databases">
        <title>Whole genome sequencing of Hypsizygus marmoreus.</title>
        <authorList>
            <person name="Choi I.-G."/>
            <person name="Min B."/>
            <person name="Kim J.-G."/>
            <person name="Kim S."/>
            <person name="Oh Y.-L."/>
            <person name="Kong W.-S."/>
            <person name="Park H."/>
            <person name="Jeong J."/>
            <person name="Song E.-S."/>
        </authorList>
    </citation>
    <scope>NUCLEOTIDE SEQUENCE [LARGE SCALE GENOMIC DNA]</scope>
    <source>
        <strain evidence="1">51987-8</strain>
    </source>
</reference>
<proteinExistence type="predicted"/>
<gene>
    <name evidence="1" type="ORF">Hypma_011779</name>
</gene>